<sequence length="38" mass="4481">MSCNVFNFLLHLHQIIVVYEWVYMSDGGENPTIFHGRL</sequence>
<evidence type="ECO:0000313" key="1">
    <source>
        <dbReference type="EMBL" id="EIA08261.1"/>
    </source>
</evidence>
<dbReference type="STRING" id="1086011.HJ01_01983"/>
<dbReference type="Proteomes" id="UP000005566">
    <property type="component" value="Unassembled WGS sequence"/>
</dbReference>
<dbReference type="AlphaFoldDB" id="H7FSI5"/>
<evidence type="ECO:0000313" key="2">
    <source>
        <dbReference type="Proteomes" id="UP000005566"/>
    </source>
</evidence>
<accession>H7FSI5</accession>
<protein>
    <submittedName>
        <fullName evidence="1">Uncharacterized protein</fullName>
    </submittedName>
</protein>
<name>H7FSI5_FLAFP</name>
<dbReference type="EMBL" id="AHKF01000018">
    <property type="protein sequence ID" value="EIA08261.1"/>
    <property type="molecule type" value="Genomic_DNA"/>
</dbReference>
<comment type="caution">
    <text evidence="1">The sequence shown here is derived from an EMBL/GenBank/DDBJ whole genome shotgun (WGS) entry which is preliminary data.</text>
</comment>
<organism evidence="1 2">
    <name type="scientific">Flavobacterium frigoris (strain PS1)</name>
    <dbReference type="NCBI Taxonomy" id="1086011"/>
    <lineage>
        <taxon>Bacteria</taxon>
        <taxon>Pseudomonadati</taxon>
        <taxon>Bacteroidota</taxon>
        <taxon>Flavobacteriia</taxon>
        <taxon>Flavobacteriales</taxon>
        <taxon>Flavobacteriaceae</taxon>
        <taxon>Flavobacterium</taxon>
    </lineage>
</organism>
<proteinExistence type="predicted"/>
<dbReference type="PATRIC" id="fig|1086011.3.peg.1935"/>
<reference evidence="1 2" key="1">
    <citation type="journal article" date="2014" name="Acta Crystallogr. D">
        <title>Structure-based characterization and antifreeze properties of a hyperactive ice-binding protein from the Antarctic bacterium Flavobacterium frigoris PS1.</title>
        <authorList>
            <person name="Do H."/>
            <person name="Kim S.J."/>
            <person name="Kim H.J."/>
            <person name="Lee J.H."/>
        </authorList>
    </citation>
    <scope>NUCLEOTIDE SEQUENCE [LARGE SCALE GENOMIC DNA]</scope>
    <source>
        <strain evidence="1 2">PS1</strain>
    </source>
</reference>
<keyword evidence="2" id="KW-1185">Reference proteome</keyword>
<gene>
    <name evidence="1" type="ORF">HJ01_01983</name>
</gene>